<evidence type="ECO:0000313" key="2">
    <source>
        <dbReference type="Proteomes" id="UP001642260"/>
    </source>
</evidence>
<comment type="caution">
    <text evidence="1">The sequence shown here is derived from an EMBL/GenBank/DDBJ whole genome shotgun (WGS) entry which is preliminary data.</text>
</comment>
<keyword evidence="2" id="KW-1185">Reference proteome</keyword>
<reference evidence="1 2" key="1">
    <citation type="submission" date="2022-03" db="EMBL/GenBank/DDBJ databases">
        <authorList>
            <person name="Macdonald S."/>
            <person name="Ahmed S."/>
            <person name="Newling K."/>
        </authorList>
    </citation>
    <scope>NUCLEOTIDE SEQUENCE [LARGE SCALE GENOMIC DNA]</scope>
</reference>
<name>A0ABC8JJM5_ERUVS</name>
<proteinExistence type="predicted"/>
<accession>A0ABC8JJM5</accession>
<dbReference type="EMBL" id="CAKOAT010114155">
    <property type="protein sequence ID" value="CAH8330403.1"/>
    <property type="molecule type" value="Genomic_DNA"/>
</dbReference>
<protein>
    <submittedName>
        <fullName evidence="1">Uncharacterized protein</fullName>
    </submittedName>
</protein>
<organism evidence="1 2">
    <name type="scientific">Eruca vesicaria subsp. sativa</name>
    <name type="common">Garden rocket</name>
    <name type="synonym">Eruca sativa</name>
    <dbReference type="NCBI Taxonomy" id="29727"/>
    <lineage>
        <taxon>Eukaryota</taxon>
        <taxon>Viridiplantae</taxon>
        <taxon>Streptophyta</taxon>
        <taxon>Embryophyta</taxon>
        <taxon>Tracheophyta</taxon>
        <taxon>Spermatophyta</taxon>
        <taxon>Magnoliopsida</taxon>
        <taxon>eudicotyledons</taxon>
        <taxon>Gunneridae</taxon>
        <taxon>Pentapetalae</taxon>
        <taxon>rosids</taxon>
        <taxon>malvids</taxon>
        <taxon>Brassicales</taxon>
        <taxon>Brassicaceae</taxon>
        <taxon>Brassiceae</taxon>
        <taxon>Eruca</taxon>
    </lineage>
</organism>
<dbReference type="Proteomes" id="UP001642260">
    <property type="component" value="Unassembled WGS sequence"/>
</dbReference>
<evidence type="ECO:0000313" key="1">
    <source>
        <dbReference type="EMBL" id="CAH8330403.1"/>
    </source>
</evidence>
<sequence>MESDAGSSIARRRRRLFSAFHLLVSLSLHFNRFVDDSLVLLGFLISFTVVSYKRWCRCSLFILWLLCSPCPSLMTPLDPDQTSMTYTPTLQEVSSEISDLKMQRRALPFSSPRTMIVHPSGKIDSVWFWCDYGSCTSLFWPLFIRSLCLKSSEHFNRTTPARNSLFNDPLTNLCSPRTLLIHVLSHDNNDQRLSFDFSKSSWFYHGPREIFFHLLFLKGETLSTNIPLRKR</sequence>
<gene>
    <name evidence="1" type="ORF">ERUC_LOCUS12083</name>
</gene>
<dbReference type="AlphaFoldDB" id="A0ABC8JJM5"/>